<keyword evidence="3" id="KW-1185">Reference proteome</keyword>
<dbReference type="RefSeq" id="WP_147931054.1">
    <property type="nucleotide sequence ID" value="NZ_VOXD01000017.1"/>
</dbReference>
<keyword evidence="1" id="KW-0472">Membrane</keyword>
<accession>A0A5C7FFL3</accession>
<sequence length="148" mass="15651">MKRKINWIAVAVAALAGMFIGFLWYGAFFNAQWSAGVGFTGPGLTEAGAEVFKHGEAVTLDPVTPMLFNLLVMVLYATFMAWLTGITGRTTLMGGLLLGAIVGGVLALNHVTTNMFAMNPSVLTVIDGSYCVALFAVMGAIAGAWRKK</sequence>
<feature type="transmembrane region" description="Helical" evidence="1">
    <location>
        <begin position="123"/>
        <end position="145"/>
    </location>
</feature>
<proteinExistence type="predicted"/>
<dbReference type="OrthoDB" id="333057at2"/>
<organism evidence="2 3">
    <name type="scientific">Neolewinella aurantiaca</name>
    <dbReference type="NCBI Taxonomy" id="2602767"/>
    <lineage>
        <taxon>Bacteria</taxon>
        <taxon>Pseudomonadati</taxon>
        <taxon>Bacteroidota</taxon>
        <taxon>Saprospiria</taxon>
        <taxon>Saprospirales</taxon>
        <taxon>Lewinellaceae</taxon>
        <taxon>Neolewinella</taxon>
    </lineage>
</organism>
<keyword evidence="1" id="KW-1133">Transmembrane helix</keyword>
<evidence type="ECO:0000313" key="2">
    <source>
        <dbReference type="EMBL" id="TXF89068.1"/>
    </source>
</evidence>
<evidence type="ECO:0000313" key="3">
    <source>
        <dbReference type="Proteomes" id="UP000321907"/>
    </source>
</evidence>
<feature type="transmembrane region" description="Helical" evidence="1">
    <location>
        <begin position="92"/>
        <end position="111"/>
    </location>
</feature>
<dbReference type="Pfam" id="PF08570">
    <property type="entry name" value="DUF1761"/>
    <property type="match status" value="1"/>
</dbReference>
<dbReference type="AlphaFoldDB" id="A0A5C7FFL3"/>
<gene>
    <name evidence="2" type="ORF">FUA23_12335</name>
</gene>
<evidence type="ECO:0000256" key="1">
    <source>
        <dbReference type="SAM" id="Phobius"/>
    </source>
</evidence>
<protein>
    <submittedName>
        <fullName evidence="2">DUF1761 domain-containing protein</fullName>
    </submittedName>
</protein>
<keyword evidence="1" id="KW-0812">Transmembrane</keyword>
<dbReference type="EMBL" id="VOXD01000017">
    <property type="protein sequence ID" value="TXF89068.1"/>
    <property type="molecule type" value="Genomic_DNA"/>
</dbReference>
<dbReference type="Proteomes" id="UP000321907">
    <property type="component" value="Unassembled WGS sequence"/>
</dbReference>
<name>A0A5C7FFL3_9BACT</name>
<feature type="transmembrane region" description="Helical" evidence="1">
    <location>
        <begin position="66"/>
        <end position="85"/>
    </location>
</feature>
<dbReference type="InterPro" id="IPR013879">
    <property type="entry name" value="DUF1761"/>
</dbReference>
<comment type="caution">
    <text evidence="2">The sequence shown here is derived from an EMBL/GenBank/DDBJ whole genome shotgun (WGS) entry which is preliminary data.</text>
</comment>
<reference evidence="2 3" key="1">
    <citation type="submission" date="2019-08" db="EMBL/GenBank/DDBJ databases">
        <title>Lewinella sp. strain SSH13 Genome sequencing and assembly.</title>
        <authorList>
            <person name="Kim I."/>
        </authorList>
    </citation>
    <scope>NUCLEOTIDE SEQUENCE [LARGE SCALE GENOMIC DNA]</scope>
    <source>
        <strain evidence="2 3">SSH13</strain>
    </source>
</reference>
<feature type="transmembrane region" description="Helical" evidence="1">
    <location>
        <begin position="7"/>
        <end position="27"/>
    </location>
</feature>